<feature type="domain" description="SsuA/THI5-like" evidence="3">
    <location>
        <begin position="167"/>
        <end position="292"/>
    </location>
</feature>
<organism evidence="4 5">
    <name type="scientific">Candidatus Scatomorpha pullistercoris</name>
    <dbReference type="NCBI Taxonomy" id="2840929"/>
    <lineage>
        <taxon>Bacteria</taxon>
        <taxon>Bacillati</taxon>
        <taxon>Bacillota</taxon>
        <taxon>Clostridia</taxon>
        <taxon>Eubacteriales</taxon>
        <taxon>Candidatus Scatomorpha</taxon>
    </lineage>
</organism>
<proteinExistence type="predicted"/>
<sequence>MKRFLSILLVAVMLVGILAGCGTEPVDETTDPPTSGEPVEGGDTTETTWGIEPMSEPITMNLGYFSGAMHALPWYVMDEKGWAEELGISFEYLSFISGPVMMEASSEWDICSTGAPGTIPGMLGYDVKVIGYCDEEASINMYVRGDSAIAQSGQGNIEGYPNMYGTVDDWKGTTVLLPIGTTAHQSLVTVLEQIGLTADDVTMQNMDVTTAMTAFKAGEGDMMCVWTSTSIEAEQLGYVRAASSLENGVVIPTAICATEEALNDSLKHEAIVKLWELYYRTLQWIKENVDEAAQLYTDTCTIEGVSGADDYDLCYTSLNDWFFPMYIDEMIEMMTTSAPDAAGLYEGEIGNGYNELFNTFDFFMSQGSYTIDDRNYIIENNMVDNSIATEVAEIIAAR</sequence>
<accession>A0A9D1G4A3</accession>
<dbReference type="PANTHER" id="PTHR30024">
    <property type="entry name" value="ALIPHATIC SULFONATES-BINDING PROTEIN-RELATED"/>
    <property type="match status" value="1"/>
</dbReference>
<dbReference type="PROSITE" id="PS51257">
    <property type="entry name" value="PROKAR_LIPOPROTEIN"/>
    <property type="match status" value="1"/>
</dbReference>
<dbReference type="EMBL" id="DVJS01000010">
    <property type="protein sequence ID" value="HIS96409.1"/>
    <property type="molecule type" value="Genomic_DNA"/>
</dbReference>
<evidence type="ECO:0000313" key="4">
    <source>
        <dbReference type="EMBL" id="HIS96409.1"/>
    </source>
</evidence>
<evidence type="ECO:0000256" key="2">
    <source>
        <dbReference type="SAM" id="SignalP"/>
    </source>
</evidence>
<dbReference type="AlphaFoldDB" id="A0A9D1G4A3"/>
<gene>
    <name evidence="4" type="ORF">IAD42_00370</name>
</gene>
<dbReference type="Gene3D" id="3.40.190.10">
    <property type="entry name" value="Periplasmic binding protein-like II"/>
    <property type="match status" value="1"/>
</dbReference>
<dbReference type="Proteomes" id="UP000886876">
    <property type="component" value="Unassembled WGS sequence"/>
</dbReference>
<reference evidence="4" key="1">
    <citation type="submission" date="2020-10" db="EMBL/GenBank/DDBJ databases">
        <authorList>
            <person name="Gilroy R."/>
        </authorList>
    </citation>
    <scope>NUCLEOTIDE SEQUENCE</scope>
    <source>
        <strain evidence="4">ChiHecec3B27-6122</strain>
    </source>
</reference>
<keyword evidence="2" id="KW-0732">Signal</keyword>
<comment type="caution">
    <text evidence="4">The sequence shown here is derived from an EMBL/GenBank/DDBJ whole genome shotgun (WGS) entry which is preliminary data.</text>
</comment>
<evidence type="ECO:0000313" key="5">
    <source>
        <dbReference type="Proteomes" id="UP000886876"/>
    </source>
</evidence>
<evidence type="ECO:0000256" key="1">
    <source>
        <dbReference type="SAM" id="MobiDB-lite"/>
    </source>
</evidence>
<feature type="chain" id="PRO_5039455560" evidence="2">
    <location>
        <begin position="22"/>
        <end position="398"/>
    </location>
</feature>
<evidence type="ECO:0000259" key="3">
    <source>
        <dbReference type="Pfam" id="PF09084"/>
    </source>
</evidence>
<dbReference type="SUPFAM" id="SSF53850">
    <property type="entry name" value="Periplasmic binding protein-like II"/>
    <property type="match status" value="1"/>
</dbReference>
<reference evidence="4" key="2">
    <citation type="journal article" date="2021" name="PeerJ">
        <title>Extensive microbial diversity within the chicken gut microbiome revealed by metagenomics and culture.</title>
        <authorList>
            <person name="Gilroy R."/>
            <person name="Ravi A."/>
            <person name="Getino M."/>
            <person name="Pursley I."/>
            <person name="Horton D.L."/>
            <person name="Alikhan N.F."/>
            <person name="Baker D."/>
            <person name="Gharbi K."/>
            <person name="Hall N."/>
            <person name="Watson M."/>
            <person name="Adriaenssens E.M."/>
            <person name="Foster-Nyarko E."/>
            <person name="Jarju S."/>
            <person name="Secka A."/>
            <person name="Antonio M."/>
            <person name="Oren A."/>
            <person name="Chaudhuri R.R."/>
            <person name="La Ragione R."/>
            <person name="Hildebrand F."/>
            <person name="Pallen M.J."/>
        </authorList>
    </citation>
    <scope>NUCLEOTIDE SEQUENCE</scope>
    <source>
        <strain evidence="4">ChiHecec3B27-6122</strain>
    </source>
</reference>
<feature type="signal peptide" evidence="2">
    <location>
        <begin position="1"/>
        <end position="21"/>
    </location>
</feature>
<name>A0A9D1G4A3_9FIRM</name>
<dbReference type="Pfam" id="PF09084">
    <property type="entry name" value="NMT1"/>
    <property type="match status" value="1"/>
</dbReference>
<protein>
    <submittedName>
        <fullName evidence="4">ABC transporter substrate-binding protein</fullName>
    </submittedName>
</protein>
<dbReference type="InterPro" id="IPR015168">
    <property type="entry name" value="SsuA/THI5"/>
</dbReference>
<feature type="region of interest" description="Disordered" evidence="1">
    <location>
        <begin position="23"/>
        <end position="50"/>
    </location>
</feature>